<reference evidence="2 3" key="1">
    <citation type="submission" date="2015-12" db="EMBL/GenBank/DDBJ databases">
        <title>Haloprofundus marisrubri gen. nov., sp. nov., an extremely halophilic archaeon isolated from the Discovery deep brine-seawater interface in the Red Sea.</title>
        <authorList>
            <person name="Zhang G."/>
            <person name="Stingl U."/>
            <person name="Rashid M."/>
        </authorList>
    </citation>
    <scope>NUCLEOTIDE SEQUENCE [LARGE SCALE GENOMIC DNA]</scope>
    <source>
        <strain evidence="2 3">SB9</strain>
    </source>
</reference>
<feature type="region of interest" description="Disordered" evidence="1">
    <location>
        <begin position="1"/>
        <end position="31"/>
    </location>
</feature>
<evidence type="ECO:0000313" key="2">
    <source>
        <dbReference type="EMBL" id="KTG07993.1"/>
    </source>
</evidence>
<evidence type="ECO:0000256" key="1">
    <source>
        <dbReference type="SAM" id="MobiDB-lite"/>
    </source>
</evidence>
<evidence type="ECO:0000313" key="3">
    <source>
        <dbReference type="Proteomes" id="UP000054387"/>
    </source>
</evidence>
<evidence type="ECO:0008006" key="4">
    <source>
        <dbReference type="Google" id="ProtNLM"/>
    </source>
</evidence>
<accession>A0A0W1R3Q9</accession>
<dbReference type="OrthoDB" id="26305at2157"/>
<dbReference type="AlphaFoldDB" id="A0A0W1R3Q9"/>
<comment type="caution">
    <text evidence="2">The sequence shown here is derived from an EMBL/GenBank/DDBJ whole genome shotgun (WGS) entry which is preliminary data.</text>
</comment>
<organism evidence="2 3">
    <name type="scientific">Haloprofundus marisrubri</name>
    <dbReference type="NCBI Taxonomy" id="1514971"/>
    <lineage>
        <taxon>Archaea</taxon>
        <taxon>Methanobacteriati</taxon>
        <taxon>Methanobacteriota</taxon>
        <taxon>Stenosarchaea group</taxon>
        <taxon>Halobacteria</taxon>
        <taxon>Halobacteriales</taxon>
        <taxon>Haloferacaceae</taxon>
        <taxon>Haloprofundus</taxon>
    </lineage>
</organism>
<feature type="compositionally biased region" description="Basic and acidic residues" evidence="1">
    <location>
        <begin position="1"/>
        <end position="25"/>
    </location>
</feature>
<dbReference type="Proteomes" id="UP000054387">
    <property type="component" value="Unassembled WGS sequence"/>
</dbReference>
<dbReference type="PANTHER" id="PTHR16537:SF1">
    <property type="entry name" value="PROTEIN ZNRD2"/>
    <property type="match status" value="1"/>
</dbReference>
<feature type="compositionally biased region" description="Low complexity" evidence="1">
    <location>
        <begin position="66"/>
        <end position="87"/>
    </location>
</feature>
<proteinExistence type="predicted"/>
<dbReference type="EMBL" id="LOPU01000037">
    <property type="protein sequence ID" value="KTG07993.1"/>
    <property type="molecule type" value="Genomic_DNA"/>
</dbReference>
<dbReference type="InterPro" id="IPR051888">
    <property type="entry name" value="UPF0148_domain"/>
</dbReference>
<feature type="region of interest" description="Disordered" evidence="1">
    <location>
        <begin position="66"/>
        <end position="168"/>
    </location>
</feature>
<feature type="compositionally biased region" description="Polar residues" evidence="1">
    <location>
        <begin position="120"/>
        <end position="138"/>
    </location>
</feature>
<feature type="compositionally biased region" description="Polar residues" evidence="1">
    <location>
        <begin position="146"/>
        <end position="165"/>
    </location>
</feature>
<dbReference type="InterPro" id="IPR009563">
    <property type="entry name" value="SSSCA1"/>
</dbReference>
<keyword evidence="3" id="KW-1185">Reference proteome</keyword>
<protein>
    <recommendedName>
        <fullName evidence="4">Sjogrens syndrome scleroderma autoantigen 1</fullName>
    </recommendedName>
</protein>
<dbReference type="Pfam" id="PF06677">
    <property type="entry name" value="Auto_anti-p27"/>
    <property type="match status" value="1"/>
</dbReference>
<dbReference type="RefSeq" id="WP_058583420.1">
    <property type="nucleotide sequence ID" value="NZ_LOPU01000037.1"/>
</dbReference>
<name>A0A0W1R3Q9_9EURY</name>
<dbReference type="STRING" id="1514971.AUR64_01815"/>
<gene>
    <name evidence="2" type="ORF">AUR64_01815</name>
</gene>
<dbReference type="PANTHER" id="PTHR16537">
    <property type="entry name" value="SJOEGREN SYNDROME/SCLERODERMA AUTOANTIGEN 1"/>
    <property type="match status" value="1"/>
</dbReference>
<sequence length="212" mass="23065">MSEFDKEAEREKLREKFARDEEKRKSTQRMSELLLKGATMTNKHCDTCGDPIFRYQGQEFCPTCQNAQVSQGAQSSQNAQSAESAEATRAQNAAGESEMAQSPETDNEGGDIEVTPEPPQSNEASQSNEQPPAQQTPTSEREETTVVDQSVSTATTARPQSTSGDLSEARAALTRTVTRYATAAEDADDPRRAKELLSAAREAAETLSALNR</sequence>